<dbReference type="Proteomes" id="UP001596504">
    <property type="component" value="Unassembled WGS sequence"/>
</dbReference>
<accession>A0ABW2LRN7</accession>
<organism evidence="1 2">
    <name type="scientific">Saccharopolyspora griseoalba</name>
    <dbReference type="NCBI Taxonomy" id="1431848"/>
    <lineage>
        <taxon>Bacteria</taxon>
        <taxon>Bacillati</taxon>
        <taxon>Actinomycetota</taxon>
        <taxon>Actinomycetes</taxon>
        <taxon>Pseudonocardiales</taxon>
        <taxon>Pseudonocardiaceae</taxon>
        <taxon>Saccharopolyspora</taxon>
    </lineage>
</organism>
<name>A0ABW2LRN7_9PSEU</name>
<evidence type="ECO:0000313" key="2">
    <source>
        <dbReference type="Proteomes" id="UP001596504"/>
    </source>
</evidence>
<dbReference type="EMBL" id="JBHTCJ010000017">
    <property type="protein sequence ID" value="MFC7344499.1"/>
    <property type="molecule type" value="Genomic_DNA"/>
</dbReference>
<comment type="caution">
    <text evidence="1">The sequence shown here is derived from an EMBL/GenBank/DDBJ whole genome shotgun (WGS) entry which is preliminary data.</text>
</comment>
<evidence type="ECO:0000313" key="1">
    <source>
        <dbReference type="EMBL" id="MFC7344499.1"/>
    </source>
</evidence>
<proteinExistence type="predicted"/>
<gene>
    <name evidence="1" type="ORF">ACFQRI_24095</name>
</gene>
<sequence>MADEHDGAELCDWCGTVITDGSELYSFARDSSVIHSRNPRFDGHRFLTACGHEHMQQLIEQYHQRLFVEAELWAGKIERAIKQHPGQRIDDATLVELTGLTVDQIHQGIDYQNKQVREFWRGRRRGR</sequence>
<dbReference type="RefSeq" id="WP_380672341.1">
    <property type="nucleotide sequence ID" value="NZ_JBHTCJ010000017.1"/>
</dbReference>
<keyword evidence="2" id="KW-1185">Reference proteome</keyword>
<protein>
    <submittedName>
        <fullName evidence="1">Uncharacterized protein</fullName>
    </submittedName>
</protein>
<reference evidence="2" key="1">
    <citation type="journal article" date="2019" name="Int. J. Syst. Evol. Microbiol.">
        <title>The Global Catalogue of Microorganisms (GCM) 10K type strain sequencing project: providing services to taxonomists for standard genome sequencing and annotation.</title>
        <authorList>
            <consortium name="The Broad Institute Genomics Platform"/>
            <consortium name="The Broad Institute Genome Sequencing Center for Infectious Disease"/>
            <person name="Wu L."/>
            <person name="Ma J."/>
        </authorList>
    </citation>
    <scope>NUCLEOTIDE SEQUENCE [LARGE SCALE GENOMIC DNA]</scope>
    <source>
        <strain evidence="2">WLHS5</strain>
    </source>
</reference>